<sequence>MKDAYGCIKEADVPIILDAEPTINPIPQQCYDGTPISITLVEGTGIAITPLTYSIGGAYQSSPNITINAPGVYTVSIKDGNGCIASTTYVVEEPVLLDAFLDTDLTCDADAIINLSVTGGSGTYSYEILAPVSATGNISGATSGVFTGLNEAGSYIFRVTDDQGCQAESNAITVTPNITPTFTTQVFDVTCNGGADGSIIVTATDGIAPYEYRKSDDGGTNWDAWQTSNVFDGLAEGIYTIQVRDSKNCESLPVAVPVDDPDLVVADAQVTTTLSCGTGNVTAPAEVTVTATGGTAPYTYSFDGVNYTSTNTYITYNPGTVTAWVKDVNGCIVDTPATADIEPLSVPTDLTFVSTPVTCLAVTSDVTLTAIDGVGALTYEIISPVSATGNTTGASNGIFTGLAPDTYVFTVTDANGCYYTESYTVVPVTNITVSGLLFSDVNCNTEANGAVEFTVSNFGSTYSYTINGVGPVTNQTSTTINLTGLSVGNQTIVVTDETTGCTDTFTVTVNEPTLLTLVEANNFNANCNFGAQVTVEATGGTSPYQYAFIVSGAAVDSDYSNSNSAVLDPAISTTWVAWVRDANGCIDDINITIDTDPLPTVTVPGITDNQCNLNGDPFTFTVTNPTGVEIFFSYSIGGGFQTSPTFTVSTPGTYIVTVKDDNGCTADSTTPITIYPALNLNAAITTLPSCTDDDGVITVNGTGGSGNYSYAISPNVGSISGNVISGIPSGTYTVTITDIDTGCNNTAAITLDEATPVTFTTTPTDVSCNGSSDGTITVNLPATNDNPIYTYSLDGGVTTQTSNVFTGLAPGVYNVTVTSGRNCTLTQQETVGEPNVIVVPTPTVVEYTCTPDTNAANFASITVSGVTGGSNNYVIYEFIRSGTIVQSGANNVYNEADFLGGNYTINVYDENGCLGTSTAVITPYVELEEINITIDTAISCVNDEDITVSASATGAATPQFTIEGVDVSYNQTNNTGSFTSLTVGNYIITVENTDTGCSLQTVHYVSEPNTFELDVESITDVTCFSDNNGSVTFTLVDRLPTPTDEAGPFAYEVLDASGASVNTGTSADSGPVTISGLVSGTYIINATLTNAPFCTVTTNVTITAPNAPLEIQTSHTDITCIGADGSISASATGGWYQVVMSIN</sequence>
<dbReference type="InterPro" id="IPR022409">
    <property type="entry name" value="PKD/Chitinase_dom"/>
</dbReference>
<organism evidence="2 3">
    <name type="scientific">Thalassobellus suaedae</name>
    <dbReference type="NCBI Taxonomy" id="3074124"/>
    <lineage>
        <taxon>Bacteria</taxon>
        <taxon>Pseudomonadati</taxon>
        <taxon>Bacteroidota</taxon>
        <taxon>Flavobacteriia</taxon>
        <taxon>Flavobacteriales</taxon>
        <taxon>Flavobacteriaceae</taxon>
        <taxon>Thalassobellus</taxon>
    </lineage>
</organism>
<evidence type="ECO:0000313" key="3">
    <source>
        <dbReference type="Proteomes" id="UP001302806"/>
    </source>
</evidence>
<evidence type="ECO:0000313" key="2">
    <source>
        <dbReference type="EMBL" id="WNH10457.1"/>
    </source>
</evidence>
<dbReference type="RefSeq" id="WP_415866719.1">
    <property type="nucleotide sequence ID" value="NZ_CP134537.1"/>
</dbReference>
<protein>
    <recommendedName>
        <fullName evidence="1">PKD/Chitinase domain-containing protein</fullName>
    </recommendedName>
</protein>
<evidence type="ECO:0000259" key="1">
    <source>
        <dbReference type="SMART" id="SM00089"/>
    </source>
</evidence>
<dbReference type="Proteomes" id="UP001302806">
    <property type="component" value="Chromosome"/>
</dbReference>
<dbReference type="InterPro" id="IPR025667">
    <property type="entry name" value="SprB_repeat"/>
</dbReference>
<accession>A0ABY9XWX6</accession>
<feature type="domain" description="PKD/Chitinase" evidence="1">
    <location>
        <begin position="603"/>
        <end position="677"/>
    </location>
</feature>
<gene>
    <name evidence="2" type="ORF">RHP51_07320</name>
</gene>
<name>A0ABY9XWX6_9FLAO</name>
<reference evidence="2 3" key="1">
    <citation type="submission" date="2023-09" db="EMBL/GenBank/DDBJ databases">
        <title>Thalassobella suaedae gen. nov., sp. nov., a marine bacterium of the family Flavobacteriaceae isolated from a halophyte Suaeda japonica.</title>
        <authorList>
            <person name="Lee S.Y."/>
            <person name="Hwang C.Y."/>
        </authorList>
    </citation>
    <scope>NUCLEOTIDE SEQUENCE [LARGE SCALE GENOMIC DNA]</scope>
    <source>
        <strain evidence="2 3">HL-DH14</strain>
    </source>
</reference>
<dbReference type="Pfam" id="PF13573">
    <property type="entry name" value="SprB"/>
    <property type="match status" value="3"/>
</dbReference>
<proteinExistence type="predicted"/>
<dbReference type="SMART" id="SM00089">
    <property type="entry name" value="PKD"/>
    <property type="match status" value="1"/>
</dbReference>
<dbReference type="EMBL" id="CP134537">
    <property type="protein sequence ID" value="WNH10457.1"/>
    <property type="molecule type" value="Genomic_DNA"/>
</dbReference>